<feature type="region of interest" description="Disordered" evidence="5">
    <location>
        <begin position="283"/>
        <end position="302"/>
    </location>
</feature>
<dbReference type="Pfam" id="PF06813">
    <property type="entry name" value="Nodulin-like"/>
    <property type="match status" value="1"/>
</dbReference>
<feature type="transmembrane region" description="Helical" evidence="6">
    <location>
        <begin position="556"/>
        <end position="579"/>
    </location>
</feature>
<gene>
    <name evidence="9" type="ORF">GOP47_0013510</name>
</gene>
<evidence type="ECO:0000256" key="4">
    <source>
        <dbReference type="ARBA" id="ARBA00023136"/>
    </source>
</evidence>
<dbReference type="PANTHER" id="PTHR21576">
    <property type="entry name" value="UNCHARACTERIZED NODULIN-LIKE PROTEIN"/>
    <property type="match status" value="1"/>
</dbReference>
<proteinExistence type="predicted"/>
<dbReference type="Proteomes" id="UP000886520">
    <property type="component" value="Chromosome 13"/>
</dbReference>
<dbReference type="Pfam" id="PF23262">
    <property type="entry name" value="NFD4_C"/>
    <property type="match status" value="1"/>
</dbReference>
<evidence type="ECO:0000259" key="8">
    <source>
        <dbReference type="Pfam" id="PF23262"/>
    </source>
</evidence>
<dbReference type="InterPro" id="IPR036259">
    <property type="entry name" value="MFS_trans_sf"/>
</dbReference>
<dbReference type="EMBL" id="JABFUD020000013">
    <property type="protein sequence ID" value="KAI5071259.1"/>
    <property type="molecule type" value="Genomic_DNA"/>
</dbReference>
<keyword evidence="2 6" id="KW-0812">Transmembrane</keyword>
<feature type="domain" description="Nodulin-like" evidence="7">
    <location>
        <begin position="22"/>
        <end position="270"/>
    </location>
</feature>
<evidence type="ECO:0000256" key="1">
    <source>
        <dbReference type="ARBA" id="ARBA00004141"/>
    </source>
</evidence>
<dbReference type="Gene3D" id="1.20.1250.20">
    <property type="entry name" value="MFS general substrate transporter like domains"/>
    <property type="match status" value="1"/>
</dbReference>
<evidence type="ECO:0000256" key="6">
    <source>
        <dbReference type="SAM" id="Phobius"/>
    </source>
</evidence>
<dbReference type="OrthoDB" id="410267at2759"/>
<dbReference type="PROSITE" id="PS51257">
    <property type="entry name" value="PROKAR_LIPOPROTEIN"/>
    <property type="match status" value="1"/>
</dbReference>
<dbReference type="PANTHER" id="PTHR21576:SF73">
    <property type="entry name" value="F1C9.29 PROTEIN-RELATED"/>
    <property type="match status" value="1"/>
</dbReference>
<evidence type="ECO:0000256" key="3">
    <source>
        <dbReference type="ARBA" id="ARBA00022989"/>
    </source>
</evidence>
<feature type="transmembrane region" description="Helical" evidence="6">
    <location>
        <begin position="498"/>
        <end position="518"/>
    </location>
</feature>
<reference evidence="9" key="1">
    <citation type="submission" date="2021-01" db="EMBL/GenBank/DDBJ databases">
        <title>Adiantum capillus-veneris genome.</title>
        <authorList>
            <person name="Fang Y."/>
            <person name="Liao Q."/>
        </authorList>
    </citation>
    <scope>NUCLEOTIDE SEQUENCE</scope>
    <source>
        <strain evidence="9">H3</strain>
        <tissue evidence="9">Leaf</tissue>
    </source>
</reference>
<comment type="caution">
    <text evidence="9">The sequence shown here is derived from an EMBL/GenBank/DDBJ whole genome shotgun (WGS) entry which is preliminary data.</text>
</comment>
<feature type="transmembrane region" description="Helical" evidence="6">
    <location>
        <begin position="460"/>
        <end position="477"/>
    </location>
</feature>
<feature type="domain" description="NFD4 C-terminal" evidence="8">
    <location>
        <begin position="426"/>
        <end position="586"/>
    </location>
</feature>
<evidence type="ECO:0000256" key="2">
    <source>
        <dbReference type="ARBA" id="ARBA00022692"/>
    </source>
</evidence>
<evidence type="ECO:0000313" key="9">
    <source>
        <dbReference type="EMBL" id="KAI5071259.1"/>
    </source>
</evidence>
<feature type="region of interest" description="Disordered" evidence="5">
    <location>
        <begin position="338"/>
        <end position="366"/>
    </location>
</feature>
<feature type="transmembrane region" description="Helical" evidence="6">
    <location>
        <begin position="430"/>
        <end position="448"/>
    </location>
</feature>
<feature type="transmembrane region" description="Helical" evidence="6">
    <location>
        <begin position="524"/>
        <end position="544"/>
    </location>
</feature>
<feature type="transmembrane region" description="Helical" evidence="6">
    <location>
        <begin position="625"/>
        <end position="643"/>
    </location>
</feature>
<keyword evidence="3 6" id="KW-1133">Transmembrane helix</keyword>
<feature type="transmembrane region" description="Helical" evidence="6">
    <location>
        <begin position="21"/>
        <end position="42"/>
    </location>
</feature>
<feature type="transmembrane region" description="Helical" evidence="6">
    <location>
        <begin position="155"/>
        <end position="175"/>
    </location>
</feature>
<evidence type="ECO:0000256" key="5">
    <source>
        <dbReference type="SAM" id="MobiDB-lite"/>
    </source>
</evidence>
<feature type="transmembrane region" description="Helical" evidence="6">
    <location>
        <begin position="181"/>
        <end position="202"/>
    </location>
</feature>
<accession>A0A9D4ZDG5</accession>
<dbReference type="GO" id="GO:0016020">
    <property type="term" value="C:membrane"/>
    <property type="evidence" value="ECO:0007669"/>
    <property type="project" value="UniProtKB-SubCell"/>
</dbReference>
<dbReference type="AlphaFoldDB" id="A0A9D4ZDG5"/>
<comment type="subcellular location">
    <subcellularLocation>
        <location evidence="1">Membrane</location>
        <topology evidence="1">Multi-pass membrane protein</topology>
    </subcellularLocation>
</comment>
<dbReference type="SUPFAM" id="SSF103473">
    <property type="entry name" value="MFS general substrate transporter"/>
    <property type="match status" value="2"/>
</dbReference>
<feature type="transmembrane region" description="Helical" evidence="6">
    <location>
        <begin position="114"/>
        <end position="134"/>
    </location>
</feature>
<evidence type="ECO:0008006" key="11">
    <source>
        <dbReference type="Google" id="ProtNLM"/>
    </source>
</evidence>
<protein>
    <recommendedName>
        <fullName evidence="11">Nodulin-like domain-containing protein</fullName>
    </recommendedName>
</protein>
<feature type="transmembrane region" description="Helical" evidence="6">
    <location>
        <begin position="222"/>
        <end position="241"/>
    </location>
</feature>
<keyword evidence="4 6" id="KW-0472">Membrane</keyword>
<feature type="compositionally biased region" description="Basic and acidic residues" evidence="5">
    <location>
        <begin position="283"/>
        <end position="292"/>
    </location>
</feature>
<feature type="transmembrane region" description="Helical" evidence="6">
    <location>
        <begin position="253"/>
        <end position="276"/>
    </location>
</feature>
<keyword evidence="10" id="KW-1185">Reference proteome</keyword>
<organism evidence="9 10">
    <name type="scientific">Adiantum capillus-veneris</name>
    <name type="common">Maidenhair fern</name>
    <dbReference type="NCBI Taxonomy" id="13818"/>
    <lineage>
        <taxon>Eukaryota</taxon>
        <taxon>Viridiplantae</taxon>
        <taxon>Streptophyta</taxon>
        <taxon>Embryophyta</taxon>
        <taxon>Tracheophyta</taxon>
        <taxon>Polypodiopsida</taxon>
        <taxon>Polypodiidae</taxon>
        <taxon>Polypodiales</taxon>
        <taxon>Pteridineae</taxon>
        <taxon>Pteridaceae</taxon>
        <taxon>Vittarioideae</taxon>
        <taxon>Adiantum</taxon>
    </lineage>
</organism>
<feature type="transmembrane region" description="Helical" evidence="6">
    <location>
        <begin position="62"/>
        <end position="80"/>
    </location>
</feature>
<evidence type="ECO:0000259" key="7">
    <source>
        <dbReference type="Pfam" id="PF06813"/>
    </source>
</evidence>
<dbReference type="InterPro" id="IPR056555">
    <property type="entry name" value="NFD4_C"/>
</dbReference>
<feature type="transmembrane region" description="Helical" evidence="6">
    <location>
        <begin position="87"/>
        <end position="108"/>
    </location>
</feature>
<name>A0A9D4ZDG5_ADICA</name>
<sequence length="660" mass="71530">MPRPAEQKSSISYALKRAWQSKWLVLVVSLWVQACAGVGYAFGSFSPLVKSELGYSQQQITILGIAKDLGASIGLIAGSLSEISPTWVIVAIGALQNFIGYGWLWLIVTKRTSVLPIWAVCIMIFVGTNGETYFNTATLVTNVRNFPKSRGHVVGLLKGFSGLCSAIFTQVYVTFFAPDEGAYLAIVAVGPTIVGFLLMFVIRPVKTKSEVEAAQSESWGFVFIYGVCGILAVYLMGALILQDLVTVSYIVRLMIALVLLALVALPLMTPLVVWGVRRKNEEEAKRKHEEVPKTTSMPIAMDVEGEKGARVPLLSSSEKQGAEGASLLEEGDHSDISGSGFTSSDLGHPQFEPGSRAGSFSGSVGMSELEDEKPADIDLLSENERNNIISEIRRRIVRAASEGAVRVKKRKGPHRGEDFTLGQAVVKADFWLLFLVLFCGAGTGMAAMDNMGQISQSQGYSNSSVFVSMISIFNFVGRLLGGYFSEILARNYGLPRSWALGMAQGMMAAGHFVIAMAWPRMLYAGTLLVGTGYGAHWGIVPPIISELFGMKSFGMLYNFFTMATPAGVLFFSGFLAGYLYDVEAAKQQIGTSTVALQSYTHLLGFTSASISSSCLGAVCFRSTFLVMMGVCIFGIFLTTILSIRTRRVYMNLYKSTINEA</sequence>
<evidence type="ECO:0000313" key="10">
    <source>
        <dbReference type="Proteomes" id="UP000886520"/>
    </source>
</evidence>
<dbReference type="InterPro" id="IPR010658">
    <property type="entry name" value="Nodulin-like"/>
</dbReference>